<dbReference type="GO" id="GO:0016301">
    <property type="term" value="F:kinase activity"/>
    <property type="evidence" value="ECO:0007669"/>
    <property type="project" value="UniProtKB-KW"/>
</dbReference>
<evidence type="ECO:0000256" key="1">
    <source>
        <dbReference type="ARBA" id="ARBA00004496"/>
    </source>
</evidence>
<dbReference type="AlphaFoldDB" id="A0A429ZW41"/>
<organism evidence="9 10">
    <name type="scientific">Vagococcus salmoninarum</name>
    <dbReference type="NCBI Taxonomy" id="2739"/>
    <lineage>
        <taxon>Bacteria</taxon>
        <taxon>Bacillati</taxon>
        <taxon>Bacillota</taxon>
        <taxon>Bacilli</taxon>
        <taxon>Lactobacillales</taxon>
        <taxon>Enterococcaceae</taxon>
        <taxon>Vagococcus</taxon>
    </lineage>
</organism>
<dbReference type="GeneID" id="98566915"/>
<feature type="domain" description="PTS EIIB type-4" evidence="8">
    <location>
        <begin position="6"/>
        <end position="121"/>
    </location>
</feature>
<protein>
    <recommendedName>
        <fullName evidence="8">PTS EIIB type-4 domain-containing protein</fullName>
    </recommendedName>
</protein>
<evidence type="ECO:0000256" key="7">
    <source>
        <dbReference type="ARBA" id="ARBA00022777"/>
    </source>
</evidence>
<dbReference type="InterPro" id="IPR036667">
    <property type="entry name" value="PTS_IIB_sorbose-sp_sf"/>
</dbReference>
<dbReference type="RefSeq" id="WP_126778008.1">
    <property type="nucleotide sequence ID" value="NZ_NGJU01000001.1"/>
</dbReference>
<dbReference type="GO" id="GO:0009401">
    <property type="term" value="P:phosphoenolpyruvate-dependent sugar phosphotransferase system"/>
    <property type="evidence" value="ECO:0007669"/>
    <property type="project" value="UniProtKB-KW"/>
</dbReference>
<sequence>MGEVLFAEIDAREIEEQTLVEYAQSVGSQMIYIVDKELRENHLFQKELREGLKDYDIQLKVFTEVEIMEQWELDEFGEDEVFLLLTSIAATIYCVEEDLPIPFLSLGPMPLEDDKASLLATLRFADYKPE</sequence>
<reference evidence="9 10" key="1">
    <citation type="submission" date="2017-05" db="EMBL/GenBank/DDBJ databases">
        <title>Vagococcus spp. assemblies.</title>
        <authorList>
            <person name="Gulvik C.A."/>
        </authorList>
    </citation>
    <scope>NUCLEOTIDE SEQUENCE [LARGE SCALE GENOMIC DNA]</scope>
    <source>
        <strain evidence="9 10">NCFB 2777</strain>
    </source>
</reference>
<dbReference type="Gene3D" id="3.40.35.10">
    <property type="entry name" value="Phosphotransferase system, sorbose subfamily IIB component"/>
    <property type="match status" value="1"/>
</dbReference>
<gene>
    <name evidence="9" type="ORF">CBF35_00920</name>
</gene>
<dbReference type="GO" id="GO:0005737">
    <property type="term" value="C:cytoplasm"/>
    <property type="evidence" value="ECO:0007669"/>
    <property type="project" value="UniProtKB-SubCell"/>
</dbReference>
<evidence type="ECO:0000256" key="2">
    <source>
        <dbReference type="ARBA" id="ARBA00022448"/>
    </source>
</evidence>
<evidence type="ECO:0000256" key="5">
    <source>
        <dbReference type="ARBA" id="ARBA00022679"/>
    </source>
</evidence>
<dbReference type="SUPFAM" id="SSF52728">
    <property type="entry name" value="PTS IIb component"/>
    <property type="match status" value="1"/>
</dbReference>
<keyword evidence="3" id="KW-0963">Cytoplasm</keyword>
<keyword evidence="2" id="KW-0813">Transport</keyword>
<proteinExistence type="predicted"/>
<keyword evidence="6" id="KW-0598">Phosphotransferase system</keyword>
<dbReference type="OrthoDB" id="9788818at2"/>
<evidence type="ECO:0000256" key="6">
    <source>
        <dbReference type="ARBA" id="ARBA00022683"/>
    </source>
</evidence>
<name>A0A429ZW41_9ENTE</name>
<accession>A0A429ZW41</accession>
<keyword evidence="4" id="KW-0762">Sugar transport</keyword>
<dbReference type="Pfam" id="PF03830">
    <property type="entry name" value="PTSIIB_sorb"/>
    <property type="match status" value="1"/>
</dbReference>
<evidence type="ECO:0000256" key="3">
    <source>
        <dbReference type="ARBA" id="ARBA00022490"/>
    </source>
</evidence>
<evidence type="ECO:0000313" key="10">
    <source>
        <dbReference type="Proteomes" id="UP000287239"/>
    </source>
</evidence>
<dbReference type="Proteomes" id="UP000287239">
    <property type="component" value="Unassembled WGS sequence"/>
</dbReference>
<comment type="caution">
    <text evidence="9">The sequence shown here is derived from an EMBL/GenBank/DDBJ whole genome shotgun (WGS) entry which is preliminary data.</text>
</comment>
<keyword evidence="5" id="KW-0808">Transferase</keyword>
<dbReference type="GO" id="GO:0008982">
    <property type="term" value="F:protein-N(PI)-phosphohistidine-sugar phosphotransferase activity"/>
    <property type="evidence" value="ECO:0007669"/>
    <property type="project" value="InterPro"/>
</dbReference>
<keyword evidence="10" id="KW-1185">Reference proteome</keyword>
<dbReference type="EMBL" id="NGJU01000001">
    <property type="protein sequence ID" value="RST97885.1"/>
    <property type="molecule type" value="Genomic_DNA"/>
</dbReference>
<dbReference type="InterPro" id="IPR004720">
    <property type="entry name" value="PTS_IIB_sorbose-sp"/>
</dbReference>
<comment type="subcellular location">
    <subcellularLocation>
        <location evidence="1">Cytoplasm</location>
    </subcellularLocation>
</comment>
<evidence type="ECO:0000313" key="9">
    <source>
        <dbReference type="EMBL" id="RST97885.1"/>
    </source>
</evidence>
<evidence type="ECO:0000256" key="4">
    <source>
        <dbReference type="ARBA" id="ARBA00022597"/>
    </source>
</evidence>
<keyword evidence="7" id="KW-0418">Kinase</keyword>
<evidence type="ECO:0000259" key="8">
    <source>
        <dbReference type="Pfam" id="PF03830"/>
    </source>
</evidence>